<dbReference type="EMBL" id="BQNB010019650">
    <property type="protein sequence ID" value="GJT87571.1"/>
    <property type="molecule type" value="Genomic_DNA"/>
</dbReference>
<organism evidence="1 2">
    <name type="scientific">Tanacetum coccineum</name>
    <dbReference type="NCBI Taxonomy" id="301880"/>
    <lineage>
        <taxon>Eukaryota</taxon>
        <taxon>Viridiplantae</taxon>
        <taxon>Streptophyta</taxon>
        <taxon>Embryophyta</taxon>
        <taxon>Tracheophyta</taxon>
        <taxon>Spermatophyta</taxon>
        <taxon>Magnoliopsida</taxon>
        <taxon>eudicotyledons</taxon>
        <taxon>Gunneridae</taxon>
        <taxon>Pentapetalae</taxon>
        <taxon>asterids</taxon>
        <taxon>campanulids</taxon>
        <taxon>Asterales</taxon>
        <taxon>Asteraceae</taxon>
        <taxon>Asteroideae</taxon>
        <taxon>Anthemideae</taxon>
        <taxon>Anthemidinae</taxon>
        <taxon>Tanacetum</taxon>
    </lineage>
</organism>
<evidence type="ECO:0000313" key="1">
    <source>
        <dbReference type="EMBL" id="GJT87571.1"/>
    </source>
</evidence>
<gene>
    <name evidence="1" type="ORF">Tco_1069288</name>
</gene>
<protein>
    <submittedName>
        <fullName evidence="1">Uncharacterized protein</fullName>
    </submittedName>
</protein>
<evidence type="ECO:0000313" key="2">
    <source>
        <dbReference type="Proteomes" id="UP001151760"/>
    </source>
</evidence>
<keyword evidence="2" id="KW-1185">Reference proteome</keyword>
<reference evidence="1" key="2">
    <citation type="submission" date="2022-01" db="EMBL/GenBank/DDBJ databases">
        <authorList>
            <person name="Yamashiro T."/>
            <person name="Shiraishi A."/>
            <person name="Satake H."/>
            <person name="Nakayama K."/>
        </authorList>
    </citation>
    <scope>NUCLEOTIDE SEQUENCE</scope>
</reference>
<sequence length="168" mass="19245">MANNKTEYSPSEVCLLDFDSELLVPTHWSNESKNEKRAKQWREEYGWKRSLFEIDLMFGINAFDLDKGTESIKDNVSQEHMCEEEVPFNNNTGKQSGDLVEMPSEAVEQGMDAHVPDEIDGAKYEQLPNHVVKKGNLEFLVCKQVANHGGDKLVDKGRPLKRKRVYVE</sequence>
<dbReference type="Proteomes" id="UP001151760">
    <property type="component" value="Unassembled WGS sequence"/>
</dbReference>
<name>A0ABQ5HI50_9ASTR</name>
<reference evidence="1" key="1">
    <citation type="journal article" date="2022" name="Int. J. Mol. Sci.">
        <title>Draft Genome of Tanacetum Coccineum: Genomic Comparison of Closely Related Tanacetum-Family Plants.</title>
        <authorList>
            <person name="Yamashiro T."/>
            <person name="Shiraishi A."/>
            <person name="Nakayama K."/>
            <person name="Satake H."/>
        </authorList>
    </citation>
    <scope>NUCLEOTIDE SEQUENCE</scope>
</reference>
<accession>A0ABQ5HI50</accession>
<comment type="caution">
    <text evidence="1">The sequence shown here is derived from an EMBL/GenBank/DDBJ whole genome shotgun (WGS) entry which is preliminary data.</text>
</comment>
<proteinExistence type="predicted"/>